<accession>A0A1R1Y6H0</accession>
<sequence>MFVVMIQDYMISTIRSSATVSYTIATASSSVSSMSFMSFMSSKSTTFSSIINGSITESIEVPEIDPAASELVVPSWVQVRQPCIPEQWVTVLAASKQIVAVPVIAEFGRVLVQVLEPLAMVFAWLVNNTLNERKIAEIIKVPVPTLPVVSVPTSASTAVLPFSYSTSLEQCVDFATANCVFNCW</sequence>
<organism evidence="1 2">
    <name type="scientific">Smittium culicis</name>
    <dbReference type="NCBI Taxonomy" id="133412"/>
    <lineage>
        <taxon>Eukaryota</taxon>
        <taxon>Fungi</taxon>
        <taxon>Fungi incertae sedis</taxon>
        <taxon>Zoopagomycota</taxon>
        <taxon>Kickxellomycotina</taxon>
        <taxon>Harpellomycetes</taxon>
        <taxon>Harpellales</taxon>
        <taxon>Legeriomycetaceae</taxon>
        <taxon>Smittium</taxon>
    </lineage>
</organism>
<proteinExistence type="predicted"/>
<reference evidence="1 2" key="1">
    <citation type="submission" date="2017-01" db="EMBL/GenBank/DDBJ databases">
        <authorList>
            <person name="Mah S.A."/>
            <person name="Swanson W.J."/>
            <person name="Moy G.W."/>
            <person name="Vacquier V.D."/>
        </authorList>
    </citation>
    <scope>NUCLEOTIDE SEQUENCE [LARGE SCALE GENOMIC DNA]</scope>
    <source>
        <strain evidence="1 2">GSMNP</strain>
    </source>
</reference>
<protein>
    <submittedName>
        <fullName evidence="1">Uncharacterized protein</fullName>
    </submittedName>
</protein>
<comment type="caution">
    <text evidence="1">The sequence shown here is derived from an EMBL/GenBank/DDBJ whole genome shotgun (WGS) entry which is preliminary data.</text>
</comment>
<name>A0A1R1Y6H0_9FUNG</name>
<gene>
    <name evidence="1" type="ORF">AYI70_g2848</name>
</gene>
<dbReference type="Proteomes" id="UP000187283">
    <property type="component" value="Unassembled WGS sequence"/>
</dbReference>
<dbReference type="EMBL" id="LSSN01000754">
    <property type="protein sequence ID" value="OMJ22489.1"/>
    <property type="molecule type" value="Genomic_DNA"/>
</dbReference>
<dbReference type="AlphaFoldDB" id="A0A1R1Y6H0"/>
<evidence type="ECO:0000313" key="1">
    <source>
        <dbReference type="EMBL" id="OMJ22489.1"/>
    </source>
</evidence>
<keyword evidence="2" id="KW-1185">Reference proteome</keyword>
<evidence type="ECO:0000313" key="2">
    <source>
        <dbReference type="Proteomes" id="UP000187283"/>
    </source>
</evidence>